<protein>
    <submittedName>
        <fullName evidence="10">Chloramphenicol-sensitive protein RarD</fullName>
    </submittedName>
</protein>
<evidence type="ECO:0000313" key="11">
    <source>
        <dbReference type="Proteomes" id="UP000198546"/>
    </source>
</evidence>
<evidence type="ECO:0000256" key="5">
    <source>
        <dbReference type="ARBA" id="ARBA00022692"/>
    </source>
</evidence>
<evidence type="ECO:0000256" key="7">
    <source>
        <dbReference type="ARBA" id="ARBA00023136"/>
    </source>
</evidence>
<dbReference type="SUPFAM" id="SSF103481">
    <property type="entry name" value="Multidrug resistance efflux transporter EmrE"/>
    <property type="match status" value="2"/>
</dbReference>
<keyword evidence="3" id="KW-0813">Transport</keyword>
<dbReference type="InterPro" id="IPR000620">
    <property type="entry name" value="EamA_dom"/>
</dbReference>
<dbReference type="GO" id="GO:0005886">
    <property type="term" value="C:plasma membrane"/>
    <property type="evidence" value="ECO:0007669"/>
    <property type="project" value="UniProtKB-SubCell"/>
</dbReference>
<keyword evidence="11" id="KW-1185">Reference proteome</keyword>
<feature type="transmembrane region" description="Helical" evidence="8">
    <location>
        <begin position="79"/>
        <end position="99"/>
    </location>
</feature>
<evidence type="ECO:0000256" key="6">
    <source>
        <dbReference type="ARBA" id="ARBA00022989"/>
    </source>
</evidence>
<feature type="transmembrane region" description="Helical" evidence="8">
    <location>
        <begin position="271"/>
        <end position="293"/>
    </location>
</feature>
<feature type="transmembrane region" description="Helical" evidence="8">
    <location>
        <begin position="41"/>
        <end position="58"/>
    </location>
</feature>
<feature type="domain" description="EamA" evidence="9">
    <location>
        <begin position="6"/>
        <end position="149"/>
    </location>
</feature>
<dbReference type="InterPro" id="IPR037185">
    <property type="entry name" value="EmrE-like"/>
</dbReference>
<feature type="transmembrane region" description="Helical" evidence="8">
    <location>
        <begin position="216"/>
        <end position="236"/>
    </location>
</feature>
<keyword evidence="5 8" id="KW-0812">Transmembrane</keyword>
<dbReference type="AlphaFoldDB" id="A0A1G7BBA6"/>
<reference evidence="10 11" key="1">
    <citation type="submission" date="2016-10" db="EMBL/GenBank/DDBJ databases">
        <authorList>
            <person name="de Groot N.N."/>
        </authorList>
    </citation>
    <scope>NUCLEOTIDE SEQUENCE [LARGE SCALE GENOMIC DNA]</scope>
    <source>
        <strain evidence="10 11">MON 2.2</strain>
    </source>
</reference>
<keyword evidence="6 8" id="KW-1133">Transmembrane helix</keyword>
<feature type="transmembrane region" description="Helical" evidence="8">
    <location>
        <begin position="185"/>
        <end position="204"/>
    </location>
</feature>
<dbReference type="Proteomes" id="UP000198546">
    <property type="component" value="Chromosome i"/>
</dbReference>
<dbReference type="Pfam" id="PF00892">
    <property type="entry name" value="EamA"/>
    <property type="match status" value="1"/>
</dbReference>
<comment type="subcellular location">
    <subcellularLocation>
        <location evidence="1">Cell membrane</location>
        <topology evidence="1">Multi-pass membrane protein</topology>
    </subcellularLocation>
</comment>
<evidence type="ECO:0000256" key="1">
    <source>
        <dbReference type="ARBA" id="ARBA00004651"/>
    </source>
</evidence>
<dbReference type="InterPro" id="IPR004626">
    <property type="entry name" value="RarD"/>
</dbReference>
<evidence type="ECO:0000256" key="8">
    <source>
        <dbReference type="SAM" id="Phobius"/>
    </source>
</evidence>
<feature type="transmembrane region" description="Helical" evidence="8">
    <location>
        <begin position="133"/>
        <end position="151"/>
    </location>
</feature>
<dbReference type="PANTHER" id="PTHR22911">
    <property type="entry name" value="ACYL-MALONYL CONDENSING ENZYME-RELATED"/>
    <property type="match status" value="1"/>
</dbReference>
<evidence type="ECO:0000259" key="9">
    <source>
        <dbReference type="Pfam" id="PF00892"/>
    </source>
</evidence>
<dbReference type="PANTHER" id="PTHR22911:SF137">
    <property type="entry name" value="SOLUTE CARRIER FAMILY 35 MEMBER G2-RELATED"/>
    <property type="match status" value="1"/>
</dbReference>
<name>A0A1G7BBA6_9ACTN</name>
<comment type="similarity">
    <text evidence="2">Belongs to the EamA transporter family.</text>
</comment>
<feature type="transmembrane region" description="Helical" evidence="8">
    <location>
        <begin position="7"/>
        <end position="29"/>
    </location>
</feature>
<evidence type="ECO:0000256" key="4">
    <source>
        <dbReference type="ARBA" id="ARBA00022475"/>
    </source>
</evidence>
<feature type="transmembrane region" description="Helical" evidence="8">
    <location>
        <begin position="105"/>
        <end position="126"/>
    </location>
</feature>
<accession>A0A1G7BBA6</accession>
<dbReference type="RefSeq" id="WP_197679053.1">
    <property type="nucleotide sequence ID" value="NZ_LT629688.1"/>
</dbReference>
<gene>
    <name evidence="10" type="ORF">SAMN04489747_2883</name>
</gene>
<feature type="transmembrane region" description="Helical" evidence="8">
    <location>
        <begin position="248"/>
        <end position="265"/>
    </location>
</feature>
<keyword evidence="7 8" id="KW-0472">Membrane</keyword>
<dbReference type="STRING" id="675864.SAMN04489747_2883"/>
<sequence>MEAQGRGIAYTTAAYVLWGAMPLYFALLATADALEIVAHRVLWSLVVLLALALVLGWVRQRRGGPGPLAGLRALSRRSWLVLGVAGALIAVNWTVYVVAVNSGHVVEAALGYFINPIISVVLGVVFLRERLTVARWVAVGISVVAVLVLAIGYGQPPWISLLLAFSFGTYGLLKKTTPTDALTGLTVETMWLAPVAVLTLVLLGPATTFTEQGVGHALLLVSAGLVTTVPLLFFGAGARRIPLSMTGLLQNLAPLLQFVVGVWVFGEQMPLVRWIGFALVWAALLVLMTDMVLRGRRQRSLRSRVASPDVVPG</sequence>
<proteinExistence type="inferred from homology"/>
<dbReference type="EMBL" id="LT629688">
    <property type="protein sequence ID" value="SDE23616.1"/>
    <property type="molecule type" value="Genomic_DNA"/>
</dbReference>
<evidence type="ECO:0000256" key="3">
    <source>
        <dbReference type="ARBA" id="ARBA00022448"/>
    </source>
</evidence>
<organism evidence="10 11">
    <name type="scientific">Auraticoccus monumenti</name>
    <dbReference type="NCBI Taxonomy" id="675864"/>
    <lineage>
        <taxon>Bacteria</taxon>
        <taxon>Bacillati</taxon>
        <taxon>Actinomycetota</taxon>
        <taxon>Actinomycetes</taxon>
        <taxon>Propionibacteriales</taxon>
        <taxon>Propionibacteriaceae</taxon>
        <taxon>Auraticoccus</taxon>
    </lineage>
</organism>
<dbReference type="NCBIfam" id="TIGR00688">
    <property type="entry name" value="rarD"/>
    <property type="match status" value="1"/>
</dbReference>
<evidence type="ECO:0000256" key="2">
    <source>
        <dbReference type="ARBA" id="ARBA00007362"/>
    </source>
</evidence>
<keyword evidence="4" id="KW-1003">Cell membrane</keyword>
<feature type="transmembrane region" description="Helical" evidence="8">
    <location>
        <begin position="157"/>
        <end position="173"/>
    </location>
</feature>
<evidence type="ECO:0000313" key="10">
    <source>
        <dbReference type="EMBL" id="SDE23616.1"/>
    </source>
</evidence>